<dbReference type="Proteomes" id="UP000261032">
    <property type="component" value="Unassembled WGS sequence"/>
</dbReference>
<name>A0A3E3E2F2_9FIRM</name>
<protein>
    <submittedName>
        <fullName evidence="1">Uncharacterized protein</fullName>
    </submittedName>
</protein>
<sequence length="271" mass="32960">MKFNKITYALYKKVKYLVDVAYPNTDENVIENYKKINIVLSKKTLKQNEKYEDRKCIIYNLYRQESELSNSLLICLAHHIDYLMRGETKIDSEFNKIYIHILHTAINEKMIKYDELKRTDDYKNKRVIQKALDSYWESNKKFDTVYLEIYDCYEIKSDLKRDGFVYNEYYQCWQKEVKRNNISIQKDYCFNLKSDLVFNIREKNHIIFTLYGMICVTGNTYFAKDILKKNKYFFKENCWQKKIKSSNFLKEKRNLERQLPPAQGIKIEMEY</sequence>
<dbReference type="EMBL" id="QUSL01000096">
    <property type="protein sequence ID" value="RGD75727.1"/>
    <property type="molecule type" value="Genomic_DNA"/>
</dbReference>
<accession>A0A3E3E2F2</accession>
<dbReference type="AlphaFoldDB" id="A0A3E3E2F2"/>
<comment type="caution">
    <text evidence="1">The sequence shown here is derived from an EMBL/GenBank/DDBJ whole genome shotgun (WGS) entry which is preliminary data.</text>
</comment>
<evidence type="ECO:0000313" key="2">
    <source>
        <dbReference type="Proteomes" id="UP000261032"/>
    </source>
</evidence>
<reference evidence="1 2" key="1">
    <citation type="submission" date="2018-08" db="EMBL/GenBank/DDBJ databases">
        <title>A genome reference for cultivated species of the human gut microbiota.</title>
        <authorList>
            <person name="Zou Y."/>
            <person name="Xue W."/>
            <person name="Luo G."/>
        </authorList>
    </citation>
    <scope>NUCLEOTIDE SEQUENCE [LARGE SCALE GENOMIC DNA]</scope>
    <source>
        <strain evidence="1 2">OM06-4</strain>
    </source>
</reference>
<gene>
    <name evidence="1" type="ORF">DXB93_19470</name>
</gene>
<proteinExistence type="predicted"/>
<organism evidence="1 2">
    <name type="scientific">Thomasclavelia ramosa</name>
    <dbReference type="NCBI Taxonomy" id="1547"/>
    <lineage>
        <taxon>Bacteria</taxon>
        <taxon>Bacillati</taxon>
        <taxon>Bacillota</taxon>
        <taxon>Erysipelotrichia</taxon>
        <taxon>Erysipelotrichales</taxon>
        <taxon>Coprobacillaceae</taxon>
        <taxon>Thomasclavelia</taxon>
    </lineage>
</organism>
<evidence type="ECO:0000313" key="1">
    <source>
        <dbReference type="EMBL" id="RGD75727.1"/>
    </source>
</evidence>
<dbReference type="RefSeq" id="WP_117582782.1">
    <property type="nucleotide sequence ID" value="NZ_JAQEEX010000115.1"/>
</dbReference>